<reference evidence="1" key="1">
    <citation type="submission" date="2018-05" db="EMBL/GenBank/DDBJ databases">
        <authorList>
            <person name="Lanie J.A."/>
            <person name="Ng W.-L."/>
            <person name="Kazmierczak K.M."/>
            <person name="Andrzejewski T.M."/>
            <person name="Davidsen T.M."/>
            <person name="Wayne K.J."/>
            <person name="Tettelin H."/>
            <person name="Glass J.I."/>
            <person name="Rusch D."/>
            <person name="Podicherti R."/>
            <person name="Tsui H.-C.T."/>
            <person name="Winkler M.E."/>
        </authorList>
    </citation>
    <scope>NUCLEOTIDE SEQUENCE</scope>
</reference>
<organism evidence="1">
    <name type="scientific">marine metagenome</name>
    <dbReference type="NCBI Taxonomy" id="408172"/>
    <lineage>
        <taxon>unclassified sequences</taxon>
        <taxon>metagenomes</taxon>
        <taxon>ecological metagenomes</taxon>
    </lineage>
</organism>
<evidence type="ECO:0000313" key="1">
    <source>
        <dbReference type="EMBL" id="SVA77265.1"/>
    </source>
</evidence>
<accession>A0A381YJU8</accession>
<name>A0A381YJU8_9ZZZZ</name>
<protein>
    <submittedName>
        <fullName evidence="1">Uncharacterized protein</fullName>
    </submittedName>
</protein>
<dbReference type="AlphaFoldDB" id="A0A381YJU8"/>
<feature type="non-terminal residue" evidence="1">
    <location>
        <position position="1"/>
    </location>
</feature>
<sequence length="26" mass="2758">GKLQLAQMDVDEVHLEEAAADYAGLA</sequence>
<gene>
    <name evidence="1" type="ORF">METZ01_LOCUS130119</name>
</gene>
<dbReference type="EMBL" id="UINC01018402">
    <property type="protein sequence ID" value="SVA77265.1"/>
    <property type="molecule type" value="Genomic_DNA"/>
</dbReference>
<proteinExistence type="predicted"/>